<accession>A0A392VUE0</accession>
<dbReference type="AlphaFoldDB" id="A0A392VUE0"/>
<protein>
    <submittedName>
        <fullName evidence="1">Uncharacterized protein</fullName>
    </submittedName>
</protein>
<name>A0A392VUE0_9FABA</name>
<feature type="non-terminal residue" evidence="1">
    <location>
        <position position="1"/>
    </location>
</feature>
<reference evidence="1 2" key="1">
    <citation type="journal article" date="2018" name="Front. Plant Sci.">
        <title>Red Clover (Trifolium pratense) and Zigzag Clover (T. medium) - A Picture of Genomic Similarities and Differences.</title>
        <authorList>
            <person name="Dluhosova J."/>
            <person name="Istvanek J."/>
            <person name="Nedelnik J."/>
            <person name="Repkova J."/>
        </authorList>
    </citation>
    <scope>NUCLEOTIDE SEQUENCE [LARGE SCALE GENOMIC DNA]</scope>
    <source>
        <strain evidence="2">cv. 10/8</strain>
        <tissue evidence="1">Leaf</tissue>
    </source>
</reference>
<evidence type="ECO:0000313" key="1">
    <source>
        <dbReference type="EMBL" id="MCI91547.1"/>
    </source>
</evidence>
<dbReference type="EMBL" id="LXQA011275221">
    <property type="protein sequence ID" value="MCI91547.1"/>
    <property type="molecule type" value="Genomic_DNA"/>
</dbReference>
<organism evidence="1 2">
    <name type="scientific">Trifolium medium</name>
    <dbReference type="NCBI Taxonomy" id="97028"/>
    <lineage>
        <taxon>Eukaryota</taxon>
        <taxon>Viridiplantae</taxon>
        <taxon>Streptophyta</taxon>
        <taxon>Embryophyta</taxon>
        <taxon>Tracheophyta</taxon>
        <taxon>Spermatophyta</taxon>
        <taxon>Magnoliopsida</taxon>
        <taxon>eudicotyledons</taxon>
        <taxon>Gunneridae</taxon>
        <taxon>Pentapetalae</taxon>
        <taxon>rosids</taxon>
        <taxon>fabids</taxon>
        <taxon>Fabales</taxon>
        <taxon>Fabaceae</taxon>
        <taxon>Papilionoideae</taxon>
        <taxon>50 kb inversion clade</taxon>
        <taxon>NPAAA clade</taxon>
        <taxon>Hologalegina</taxon>
        <taxon>IRL clade</taxon>
        <taxon>Trifolieae</taxon>
        <taxon>Trifolium</taxon>
    </lineage>
</organism>
<comment type="caution">
    <text evidence="1">The sequence shown here is derived from an EMBL/GenBank/DDBJ whole genome shotgun (WGS) entry which is preliminary data.</text>
</comment>
<dbReference type="Proteomes" id="UP000265520">
    <property type="component" value="Unassembled WGS sequence"/>
</dbReference>
<keyword evidence="2" id="KW-1185">Reference proteome</keyword>
<evidence type="ECO:0000313" key="2">
    <source>
        <dbReference type="Proteomes" id="UP000265520"/>
    </source>
</evidence>
<proteinExistence type="predicted"/>
<sequence>GGAVVTDTVLVVEGRRRENCHQRFVVVLQSVPLNPPLKLRHAAVKVPSELQRTVVEGRWGLL</sequence>